<comment type="similarity">
    <text evidence="2">Belongs to the UPF0718 family.</text>
</comment>
<proteinExistence type="inferred from homology"/>
<protein>
    <recommendedName>
        <fullName evidence="8">CobW/HypB/UreG nucleotide-binding domain-containing protein</fullName>
    </recommendedName>
</protein>
<feature type="transmembrane region" description="Helical" evidence="7">
    <location>
        <begin position="365"/>
        <end position="386"/>
    </location>
</feature>
<dbReference type="Gene3D" id="3.40.50.300">
    <property type="entry name" value="P-loop containing nucleotide triphosphate hydrolases"/>
    <property type="match status" value="1"/>
</dbReference>
<keyword evidence="5 7" id="KW-1133">Transmembrane helix</keyword>
<keyword evidence="6 7" id="KW-0472">Membrane</keyword>
<dbReference type="InterPro" id="IPR052923">
    <property type="entry name" value="UPF0718"/>
</dbReference>
<feature type="transmembrane region" description="Helical" evidence="7">
    <location>
        <begin position="256"/>
        <end position="279"/>
    </location>
</feature>
<evidence type="ECO:0000313" key="10">
    <source>
        <dbReference type="Proteomes" id="UP000184604"/>
    </source>
</evidence>
<dbReference type="RefSeq" id="WP_073539339.1">
    <property type="nucleotide sequence ID" value="NZ_CP018335.1"/>
</dbReference>
<evidence type="ECO:0000259" key="8">
    <source>
        <dbReference type="Pfam" id="PF02492"/>
    </source>
</evidence>
<feature type="transmembrane region" description="Helical" evidence="7">
    <location>
        <begin position="223"/>
        <end position="244"/>
    </location>
</feature>
<sequence>MMKKIDIEIVTGFLGAGKTTFINVLLGNTLSQGERVLIFQNEIGEKSIADKYINSGQVAVEDVISMDIIKSYKPHRIIIEHNGATLLQELLDTLNQDEIRKNCNISTIFNILDAESFELYLSNMESLIFPPIYNSNLIIMNNFKTMAKKDQVRIKKKIEEINSYAIILGIENVNDLEEELLKANILRKKILKNIQTVTKNYFQGEDEKALGSSEAAESNNGKIIIYMILGVLLIFVFNGIRGLTDFNFNLRFTNSFFTIFISIMLEAIPFILLGSFISAVIQVFVSDKVISKVLPKNKFLGITGASLMGFVFPICECAIVPIARRLMKKGVPASIAVTFMLAVPIVNPVVLLSTYSAFYDRPSVVLLRAAFGVLAAVTIGFLIEVVQGKDMPVKGKEFESDGDILCGCGYNHQYSLKRSKILNVLEHTTIEFFDISKYLIIGAVLSSAFQTFVPRSIITPLGKHTVYSIIVMMLLAFVLSVCSEADAFIARTFLNQFTLGSVSAFMIIGPMLDIKNTIMLGASFKKGFVIRLIIYIFSVCYIIGCLINILTTMGVV</sequence>
<feature type="transmembrane region" description="Helical" evidence="7">
    <location>
        <begin position="299"/>
        <end position="323"/>
    </location>
</feature>
<organism evidence="9 10">
    <name type="scientific">Clostridium kluyveri</name>
    <dbReference type="NCBI Taxonomy" id="1534"/>
    <lineage>
        <taxon>Bacteria</taxon>
        <taxon>Bacillati</taxon>
        <taxon>Bacillota</taxon>
        <taxon>Clostridia</taxon>
        <taxon>Eubacteriales</taxon>
        <taxon>Clostridiaceae</taxon>
        <taxon>Clostridium</taxon>
    </lineage>
</organism>
<dbReference type="AlphaFoldDB" id="A0A1L5F9R9"/>
<name>A0A1L5F9R9_CLOKL</name>
<keyword evidence="4 7" id="KW-0812">Transmembrane</keyword>
<gene>
    <name evidence="9" type="ORF">BS101_13760</name>
</gene>
<feature type="transmembrane region" description="Helical" evidence="7">
    <location>
        <begin position="493"/>
        <end position="512"/>
    </location>
</feature>
<keyword evidence="3" id="KW-1003">Cell membrane</keyword>
<dbReference type="Pfam" id="PF02492">
    <property type="entry name" value="cobW"/>
    <property type="match status" value="1"/>
</dbReference>
<evidence type="ECO:0000313" key="9">
    <source>
        <dbReference type="EMBL" id="APM39723.1"/>
    </source>
</evidence>
<feature type="transmembrane region" description="Helical" evidence="7">
    <location>
        <begin position="464"/>
        <end position="481"/>
    </location>
</feature>
<reference evidence="9 10" key="1">
    <citation type="submission" date="2016-12" db="EMBL/GenBank/DDBJ databases">
        <title>Complete genome sequence of Clostridium kluyveri JZZ isolated from the pit mud of a Chinese flavor liquor-making factory.</title>
        <authorList>
            <person name="Wang Y."/>
        </authorList>
    </citation>
    <scope>NUCLEOTIDE SEQUENCE [LARGE SCALE GENOMIC DNA]</scope>
    <source>
        <strain evidence="9 10">JZZ</strain>
    </source>
</reference>
<feature type="transmembrane region" description="Helical" evidence="7">
    <location>
        <begin position="335"/>
        <end position="359"/>
    </location>
</feature>
<dbReference type="InterPro" id="IPR003495">
    <property type="entry name" value="CobW/HypB/UreG_nucleotide-bd"/>
</dbReference>
<evidence type="ECO:0000256" key="2">
    <source>
        <dbReference type="ARBA" id="ARBA00006386"/>
    </source>
</evidence>
<feature type="transmembrane region" description="Helical" evidence="7">
    <location>
        <begin position="532"/>
        <end position="551"/>
    </location>
</feature>
<dbReference type="PANTHER" id="PTHR34184">
    <property type="entry name" value="UPF0718 PROTEIN YCGR"/>
    <property type="match status" value="1"/>
</dbReference>
<evidence type="ECO:0000256" key="5">
    <source>
        <dbReference type="ARBA" id="ARBA00022989"/>
    </source>
</evidence>
<evidence type="ECO:0000256" key="4">
    <source>
        <dbReference type="ARBA" id="ARBA00022692"/>
    </source>
</evidence>
<comment type="subcellular location">
    <subcellularLocation>
        <location evidence="1">Cell membrane</location>
        <topology evidence="1">Multi-pass membrane protein</topology>
    </subcellularLocation>
</comment>
<evidence type="ECO:0000256" key="7">
    <source>
        <dbReference type="SAM" id="Phobius"/>
    </source>
</evidence>
<dbReference type="PANTHER" id="PTHR34184:SF4">
    <property type="entry name" value="UPF0718 PROTEIN YCGR"/>
    <property type="match status" value="1"/>
</dbReference>
<accession>A0A1L5F9R9</accession>
<dbReference type="InterPro" id="IPR027417">
    <property type="entry name" value="P-loop_NTPase"/>
</dbReference>
<dbReference type="EMBL" id="CP018335">
    <property type="protein sequence ID" value="APM39723.1"/>
    <property type="molecule type" value="Genomic_DNA"/>
</dbReference>
<dbReference type="Proteomes" id="UP000184604">
    <property type="component" value="Chromosome"/>
</dbReference>
<dbReference type="Pfam" id="PF03773">
    <property type="entry name" value="ArsP_1"/>
    <property type="match status" value="1"/>
</dbReference>
<dbReference type="OrthoDB" id="9810876at2"/>
<evidence type="ECO:0000256" key="3">
    <source>
        <dbReference type="ARBA" id="ARBA00022475"/>
    </source>
</evidence>
<dbReference type="GO" id="GO:0005886">
    <property type="term" value="C:plasma membrane"/>
    <property type="evidence" value="ECO:0007669"/>
    <property type="project" value="UniProtKB-SubCell"/>
</dbReference>
<dbReference type="SUPFAM" id="SSF52540">
    <property type="entry name" value="P-loop containing nucleoside triphosphate hydrolases"/>
    <property type="match status" value="1"/>
</dbReference>
<evidence type="ECO:0000256" key="1">
    <source>
        <dbReference type="ARBA" id="ARBA00004651"/>
    </source>
</evidence>
<evidence type="ECO:0000256" key="6">
    <source>
        <dbReference type="ARBA" id="ARBA00023136"/>
    </source>
</evidence>
<dbReference type="InterPro" id="IPR005524">
    <property type="entry name" value="DUF318"/>
</dbReference>
<feature type="domain" description="CobW/HypB/UreG nucleotide-binding" evidence="8">
    <location>
        <begin position="8"/>
        <end position="165"/>
    </location>
</feature>